<proteinExistence type="predicted"/>
<feature type="compositionally biased region" description="Basic and acidic residues" evidence="1">
    <location>
        <begin position="129"/>
        <end position="138"/>
    </location>
</feature>
<feature type="compositionally biased region" description="Basic and acidic residues" evidence="1">
    <location>
        <begin position="559"/>
        <end position="577"/>
    </location>
</feature>
<sequence length="617" mass="67396">MILEWVALIASVIGVMAGRRAVNARGGSRGGRGNVGLEGRGAGSGRGSGGQVGPECLEGRGTSDTRRGHGGQGDTDGTGGGGSGTGDQGIGGQRDKNGADGRGSGSGVRGSGGEGDTECSGTRGSGSGDRGDTDRSVIGEHITGASDEAECTGARDKTSKRRKRRVRDRDGENSECVHWDDEGRRIVPLGKEADPRSHRTRGYSPGGFGTYPAKPTVVRIKGNQIDCSKALRNILAITRVFWPDGCVGTRDIDKKSPEFWHTCTEEFLRYYTWDPKVSTEQEARASICGHMRNNLRHTVADDKERADEWISTHGGTYANYRPPYVKPGVWSRLCEYWVSDEFKKRSDAGKAARKKVKAPHTSGARSFDRRARDYMKKHDGKLDKTEVYKDCHTYKNKEKKGKWITKEAKNIIERYKEICLKNGIDPKNTHLQIWVKAVGGVKKNRIPGHPRLRASDIYGPDEEGVPPPRKGEGNSGSSSLNRLQDDLFLRVVDETLTQARANPEEYSLTPEQIRLLAHNMVEGYTSLPADHPTVKETRHAIIRVAVDVLNNLYKNDQPGADKDKTDQPGADKGKAIDIGDGADVDQNGRDDESTDSEDRDMNHPYIVVPRGGPVIKG</sequence>
<keyword evidence="4" id="KW-1185">Reference proteome</keyword>
<dbReference type="Pfam" id="PF03004">
    <property type="entry name" value="Transposase_24"/>
    <property type="match status" value="1"/>
</dbReference>
<keyword evidence="2" id="KW-0732">Signal</keyword>
<dbReference type="InterPro" id="IPR004252">
    <property type="entry name" value="Probable_transposase_24"/>
</dbReference>
<feature type="region of interest" description="Disordered" evidence="1">
    <location>
        <begin position="554"/>
        <end position="617"/>
    </location>
</feature>
<evidence type="ECO:0000256" key="2">
    <source>
        <dbReference type="SAM" id="SignalP"/>
    </source>
</evidence>
<organism evidence="3 4">
    <name type="scientific">Daucus carota subsp. sativus</name>
    <name type="common">Carrot</name>
    <dbReference type="NCBI Taxonomy" id="79200"/>
    <lineage>
        <taxon>Eukaryota</taxon>
        <taxon>Viridiplantae</taxon>
        <taxon>Streptophyta</taxon>
        <taxon>Embryophyta</taxon>
        <taxon>Tracheophyta</taxon>
        <taxon>Spermatophyta</taxon>
        <taxon>Magnoliopsida</taxon>
        <taxon>eudicotyledons</taxon>
        <taxon>Gunneridae</taxon>
        <taxon>Pentapetalae</taxon>
        <taxon>asterids</taxon>
        <taxon>campanulids</taxon>
        <taxon>Apiales</taxon>
        <taxon>Apiaceae</taxon>
        <taxon>Apioideae</taxon>
        <taxon>Scandiceae</taxon>
        <taxon>Daucinae</taxon>
        <taxon>Daucus</taxon>
        <taxon>Daucus sect. Daucus</taxon>
    </lineage>
</organism>
<feature type="signal peptide" evidence="2">
    <location>
        <begin position="1"/>
        <end position="17"/>
    </location>
</feature>
<reference evidence="3" key="2">
    <citation type="submission" date="2022-03" db="EMBL/GenBank/DDBJ databases">
        <title>Draft title - Genomic analysis of global carrot germplasm unveils the trajectory of domestication and the origin of high carotenoid orange carrot.</title>
        <authorList>
            <person name="Iorizzo M."/>
            <person name="Ellison S."/>
            <person name="Senalik D."/>
            <person name="Macko-Podgorni A."/>
            <person name="Grzebelus D."/>
            <person name="Bostan H."/>
            <person name="Rolling W."/>
            <person name="Curaba J."/>
            <person name="Simon P."/>
        </authorList>
    </citation>
    <scope>NUCLEOTIDE SEQUENCE</scope>
    <source>
        <tissue evidence="3">Leaf</tissue>
    </source>
</reference>
<evidence type="ECO:0000256" key="1">
    <source>
        <dbReference type="SAM" id="MobiDB-lite"/>
    </source>
</evidence>
<dbReference type="AlphaFoldDB" id="A0AAF0WCW3"/>
<feature type="compositionally biased region" description="Basic and acidic residues" evidence="1">
    <location>
        <begin position="57"/>
        <end position="67"/>
    </location>
</feature>
<feature type="compositionally biased region" description="Gly residues" evidence="1">
    <location>
        <begin position="27"/>
        <end position="52"/>
    </location>
</feature>
<dbReference type="Proteomes" id="UP000077755">
    <property type="component" value="Chromosome 2"/>
</dbReference>
<feature type="compositionally biased region" description="Gly residues" evidence="1">
    <location>
        <begin position="70"/>
        <end position="92"/>
    </location>
</feature>
<evidence type="ECO:0000313" key="4">
    <source>
        <dbReference type="Proteomes" id="UP000077755"/>
    </source>
</evidence>
<feature type="region of interest" description="Disordered" evidence="1">
    <location>
        <begin position="444"/>
        <end position="480"/>
    </location>
</feature>
<dbReference type="KEGG" id="dcr:108207182"/>
<dbReference type="EMBL" id="CP093344">
    <property type="protein sequence ID" value="WOG86501.1"/>
    <property type="molecule type" value="Genomic_DNA"/>
</dbReference>
<protein>
    <submittedName>
        <fullName evidence="3">Uncharacterized protein</fullName>
    </submittedName>
</protein>
<feature type="compositionally biased region" description="Gly residues" evidence="1">
    <location>
        <begin position="100"/>
        <end position="114"/>
    </location>
</feature>
<evidence type="ECO:0000313" key="3">
    <source>
        <dbReference type="EMBL" id="WOG86501.1"/>
    </source>
</evidence>
<name>A0AAF0WCW3_DAUCS</name>
<accession>A0AAF0WCW3</accession>
<feature type="region of interest" description="Disordered" evidence="1">
    <location>
        <begin position="23"/>
        <end position="175"/>
    </location>
</feature>
<reference evidence="3" key="1">
    <citation type="journal article" date="2016" name="Nat. Genet.">
        <title>A high-quality carrot genome assembly provides new insights into carotenoid accumulation and asterid genome evolution.</title>
        <authorList>
            <person name="Iorizzo M."/>
            <person name="Ellison S."/>
            <person name="Senalik D."/>
            <person name="Zeng P."/>
            <person name="Satapoomin P."/>
            <person name="Huang J."/>
            <person name="Bowman M."/>
            <person name="Iovene M."/>
            <person name="Sanseverino W."/>
            <person name="Cavagnaro P."/>
            <person name="Yildiz M."/>
            <person name="Macko-Podgorni A."/>
            <person name="Moranska E."/>
            <person name="Grzebelus E."/>
            <person name="Grzebelus D."/>
            <person name="Ashrafi H."/>
            <person name="Zheng Z."/>
            <person name="Cheng S."/>
            <person name="Spooner D."/>
            <person name="Van Deynze A."/>
            <person name="Simon P."/>
        </authorList>
    </citation>
    <scope>NUCLEOTIDE SEQUENCE</scope>
    <source>
        <tissue evidence="3">Leaf</tissue>
    </source>
</reference>
<gene>
    <name evidence="3" type="ORF">DCAR_0205712</name>
</gene>
<feature type="chain" id="PRO_5042226514" evidence="2">
    <location>
        <begin position="18"/>
        <end position="617"/>
    </location>
</feature>